<dbReference type="PANTHER" id="PTHR23346:SF19">
    <property type="entry name" value="PROTEASOME ADAPTER AND SCAFFOLD PROTEIN ECM29"/>
    <property type="match status" value="1"/>
</dbReference>
<dbReference type="GeneID" id="19974305"/>
<sequence length="1833" mass="203080">MAAAPPADPVREYQLIEKLELRIAGAKNDEQFEDIIQKFLPALILKLASETERNRNLTIKVCQYVNQRLKISQSIQVPLPGLFKNLQSTESAFVRRFSLVFIQQGLGRVRPADAPTILQEVLKFAVPETPTVDATTQKLWSIAFDFLLDGLRQWKAPERRSKEDVALKEKLDLSSPQCDILASHISRFLLYDPKLSSTVQGLHDDFKVVFEKQYRQRTSVVPPLADFLFTAVFGDSQRLIPATIMTVDANAAASSKADVMFKQCNFDLESESSVETLFDLYDRSKPKLQTRILSLLSRSQKSTESTGRILALVNKQLSSPDTGLEASKLRAAIFSYLSWAVRISSSMGEVAEKIQVLLKDYVELQGWPTPQDRSPAESELRAKAYESIGLLASVKSPNSQKPQQPNMNLITWLFTSLRCDETRDIRGSIEEALSRIMNIVPTEDGKFAPALIELLLWNVRAEPGDEDPTYYFPTVHSTRYTAVRFANKCLSFSDTTARLIDVLAVGLADRKELADEGERGLDPYWHISNQNLARNLAPTDKLDYPSFTSLADRFFNSADSQHLLSNKSSLSTAIIFCRNILVSEALQQTSNQLDDSAEWKSQIDGLILNSASARTSIRDRLDRLPEPALAQFLQLAVQSTGSKSEQHAEVALQLLSLCKNSVLSLLRSGGMVHLREELLQTDTQRRAARALGIFESLNDTASGQVISYLDQCSEWESAIGSGAVKVRGSLLAATFIATRSSLRQSADMQVVVTRITSLLTSMILQSSDLSIKNTAIACLGQIALCTKPEKELPLAPPDVVEALMKECKKQNGQAILAMGRLVGFKAGSEGDEATHGLLDRLFTLYEVKQAEFHFALGEALSVAVTGFQSSATMNEFDVRAELPPWGFHPKLQEYLMEALIEKCQTTKPTLRKAAAIWLLSMVQYCGDVSAVQSRLRQCQAAFARLLTDRDEIVQEAGSRGLGIVYEKGDKGLRDDLVRDLVHSFTGSGAKMSGTVNEDTQLFEAGTLPTERGESVTTYKDIVSLATEMGDPSLVYKFMNLASNNAIWSSRAAFGKFGLSSVLADSTYLAENKKFYPKLFRYRFDPNPNVQRSMNEIWRALVKDPAAVVDQNFGLIMDDLLKSVLSGKEWRAREASCAAISDLVSGRDIEKLEGYLDEIWKVAFKVLDDVKESVRVAAMKLCRTLTNMLVRNLEVGQGDTKRATTLLNHAMPFLLQQMAGAAGAQEVQQYATVTLLEVVKKSPPKSLQPFAPVILETLVNSLSSLEHESINYLHLNADKYGMTAEKLDKMRVSSVNASPVTEAIDRCLESLTATKSVEANSDDAMEGVESTAKAPMDDAMQRLESCFKTAIGLPSRVGLSRVMVTLVVRHPSAFRPFADRFARLHRKHIIDRNATISVAFSTSLGYLMRLASEKEIHATSKYAQKLFFESQDLTHRAVAGEILQSISKTSNDVFLNFGSTFLPFAFIGRNDTDEQVRERFDPPWKDNIGGSRAAQLYLKEISDLIMLHIKSPLWPIRHACCFSVAALVTSLASHGQNGEAEAALVWPLVQEALNGKTWEGKERVVSAFPKFVESVPSLWTDPSASDQMVKIALREAKRQNETYRPHAIQALGEFAKSRRDLNLSEQVVPWLVDLVEELANDDAMEIDGEKDSDRRTRSKTMDRTLEAVGLCLFEVLSPRGKADVLGQAGAVVNRLHAQKSPALDTALCQQATSFFMRVVKEIEENEENQRRGCEGTNQNGAYEIGAGSGLEAFSEQLILALLSHFDHASAPESARQARVELGSVLAGSPTLTTAQSRGRLAPILDSWLQTERSRPLRDDMAKAVEMLKRAETGV</sequence>
<dbReference type="Pfam" id="PF13001">
    <property type="entry name" value="ECM29_N"/>
    <property type="match status" value="1"/>
</dbReference>
<keyword evidence="8" id="KW-1185">Reference proteome</keyword>
<keyword evidence="3" id="KW-0677">Repeat</keyword>
<dbReference type="InterPro" id="IPR024372">
    <property type="entry name" value="Ecm29_N"/>
</dbReference>
<dbReference type="InterPro" id="IPR011989">
    <property type="entry name" value="ARM-like"/>
</dbReference>
<dbReference type="EMBL" id="KB822722">
    <property type="protein sequence ID" value="ETN38924.1"/>
    <property type="molecule type" value="Genomic_DNA"/>
</dbReference>
<dbReference type="Pfam" id="PF24492">
    <property type="entry name" value="HEAT_ECM29"/>
    <property type="match status" value="1"/>
</dbReference>
<dbReference type="GO" id="GO:0043248">
    <property type="term" value="P:proteasome assembly"/>
    <property type="evidence" value="ECO:0007669"/>
    <property type="project" value="InterPro"/>
</dbReference>
<reference evidence="7 8" key="1">
    <citation type="submission" date="2013-03" db="EMBL/GenBank/DDBJ databases">
        <title>The Genome Sequence of Phialophora europaea CBS 101466.</title>
        <authorList>
            <consortium name="The Broad Institute Genomics Platform"/>
            <person name="Cuomo C."/>
            <person name="de Hoog S."/>
            <person name="Gorbushina A."/>
            <person name="Walker B."/>
            <person name="Young S.K."/>
            <person name="Zeng Q."/>
            <person name="Gargeya S."/>
            <person name="Fitzgerald M."/>
            <person name="Haas B."/>
            <person name="Abouelleil A."/>
            <person name="Allen A.W."/>
            <person name="Alvarado L."/>
            <person name="Arachchi H.M."/>
            <person name="Berlin A.M."/>
            <person name="Chapman S.B."/>
            <person name="Gainer-Dewar J."/>
            <person name="Goldberg J."/>
            <person name="Griggs A."/>
            <person name="Gujja S."/>
            <person name="Hansen M."/>
            <person name="Howarth C."/>
            <person name="Imamovic A."/>
            <person name="Ireland A."/>
            <person name="Larimer J."/>
            <person name="McCowan C."/>
            <person name="Murphy C."/>
            <person name="Pearson M."/>
            <person name="Poon T.W."/>
            <person name="Priest M."/>
            <person name="Roberts A."/>
            <person name="Saif S."/>
            <person name="Shea T."/>
            <person name="Sisk P."/>
            <person name="Sykes S."/>
            <person name="Wortman J."/>
            <person name="Nusbaum C."/>
            <person name="Birren B."/>
        </authorList>
    </citation>
    <scope>NUCLEOTIDE SEQUENCE [LARGE SCALE GENOMIC DNA]</scope>
    <source>
        <strain evidence="7 8">CBS 101466</strain>
    </source>
</reference>
<dbReference type="GO" id="GO:0005737">
    <property type="term" value="C:cytoplasm"/>
    <property type="evidence" value="ECO:0007669"/>
    <property type="project" value="UniProtKB-SubCell"/>
</dbReference>
<dbReference type="FunCoup" id="W2RT96">
    <property type="interactions" value="966"/>
</dbReference>
<dbReference type="GO" id="GO:0000502">
    <property type="term" value="C:proteasome complex"/>
    <property type="evidence" value="ECO:0007669"/>
    <property type="project" value="UniProtKB-KW"/>
</dbReference>
<keyword evidence="4" id="KW-0647">Proteasome</keyword>
<evidence type="ECO:0000259" key="5">
    <source>
        <dbReference type="Pfam" id="PF13001"/>
    </source>
</evidence>
<protein>
    <recommendedName>
        <fullName evidence="9">Proteasome component ECM29</fullName>
    </recommendedName>
</protein>
<dbReference type="GO" id="GO:0036503">
    <property type="term" value="P:ERAD pathway"/>
    <property type="evidence" value="ECO:0007669"/>
    <property type="project" value="TreeGrafter"/>
</dbReference>
<evidence type="ECO:0000256" key="1">
    <source>
        <dbReference type="ARBA" id="ARBA00004496"/>
    </source>
</evidence>
<gene>
    <name evidence="7" type="ORF">HMPREF1541_06966</name>
</gene>
<dbReference type="STRING" id="1220924.W2RT96"/>
<dbReference type="eggNOG" id="KOG0915">
    <property type="taxonomic scope" value="Eukaryota"/>
</dbReference>
<dbReference type="Proteomes" id="UP000030752">
    <property type="component" value="Unassembled WGS sequence"/>
</dbReference>
<dbReference type="InterPro" id="IPR016024">
    <property type="entry name" value="ARM-type_fold"/>
</dbReference>
<accession>W2RT96</accession>
<keyword evidence="2" id="KW-0963">Cytoplasm</keyword>
<comment type="subcellular location">
    <subcellularLocation>
        <location evidence="1">Cytoplasm</location>
    </subcellularLocation>
</comment>
<dbReference type="InParanoid" id="W2RT96"/>
<evidence type="ECO:0000313" key="8">
    <source>
        <dbReference type="Proteomes" id="UP000030752"/>
    </source>
</evidence>
<dbReference type="HOGENOM" id="CLU_000880_2_1_1"/>
<dbReference type="VEuPathDB" id="FungiDB:HMPREF1541_06966"/>
<evidence type="ECO:0000313" key="7">
    <source>
        <dbReference type="EMBL" id="ETN38924.1"/>
    </source>
</evidence>
<dbReference type="PANTHER" id="PTHR23346">
    <property type="entry name" value="TRANSLATIONAL ACTIVATOR GCN1-RELATED"/>
    <property type="match status" value="1"/>
</dbReference>
<evidence type="ECO:0000256" key="2">
    <source>
        <dbReference type="ARBA" id="ARBA00022490"/>
    </source>
</evidence>
<dbReference type="InterPro" id="IPR055443">
    <property type="entry name" value="HEAT_ECM29"/>
</dbReference>
<dbReference type="RefSeq" id="XP_008719513.1">
    <property type="nucleotide sequence ID" value="XM_008721291.1"/>
</dbReference>
<evidence type="ECO:0000256" key="4">
    <source>
        <dbReference type="ARBA" id="ARBA00022942"/>
    </source>
</evidence>
<evidence type="ECO:0000259" key="6">
    <source>
        <dbReference type="Pfam" id="PF24492"/>
    </source>
</evidence>
<organism evidence="7 8">
    <name type="scientific">Cyphellophora europaea (strain CBS 101466)</name>
    <name type="common">Phialophora europaea</name>
    <dbReference type="NCBI Taxonomy" id="1220924"/>
    <lineage>
        <taxon>Eukaryota</taxon>
        <taxon>Fungi</taxon>
        <taxon>Dikarya</taxon>
        <taxon>Ascomycota</taxon>
        <taxon>Pezizomycotina</taxon>
        <taxon>Eurotiomycetes</taxon>
        <taxon>Chaetothyriomycetidae</taxon>
        <taxon>Chaetothyriales</taxon>
        <taxon>Cyphellophoraceae</taxon>
        <taxon>Cyphellophora</taxon>
    </lineage>
</organism>
<dbReference type="SUPFAM" id="SSF48371">
    <property type="entry name" value="ARM repeat"/>
    <property type="match status" value="3"/>
</dbReference>
<dbReference type="Gene3D" id="1.25.10.10">
    <property type="entry name" value="Leucine-rich Repeat Variant"/>
    <property type="match status" value="3"/>
</dbReference>
<evidence type="ECO:0000256" key="3">
    <source>
        <dbReference type="ARBA" id="ARBA00022737"/>
    </source>
</evidence>
<dbReference type="Pfam" id="PF23731">
    <property type="entry name" value="ARM_ECM29_C"/>
    <property type="match status" value="1"/>
</dbReference>
<dbReference type="GO" id="GO:0005634">
    <property type="term" value="C:nucleus"/>
    <property type="evidence" value="ECO:0007669"/>
    <property type="project" value="TreeGrafter"/>
</dbReference>
<evidence type="ECO:0008006" key="9">
    <source>
        <dbReference type="Google" id="ProtNLM"/>
    </source>
</evidence>
<dbReference type="OrthoDB" id="16066at2759"/>
<name>W2RT96_CYPE1</name>
<proteinExistence type="predicted"/>
<feature type="domain" description="Proteasome adapter and scaffold protein ECM29 HEAT-repeat" evidence="6">
    <location>
        <begin position="1246"/>
        <end position="1427"/>
    </location>
</feature>
<dbReference type="GO" id="GO:0060090">
    <property type="term" value="F:molecular adaptor activity"/>
    <property type="evidence" value="ECO:0007669"/>
    <property type="project" value="InterPro"/>
</dbReference>
<feature type="domain" description="Proteasome component Ecm29 N-terminal" evidence="5">
    <location>
        <begin position="16"/>
        <end position="504"/>
    </location>
</feature>